<evidence type="ECO:0000259" key="2">
    <source>
        <dbReference type="PROSITE" id="PS50110"/>
    </source>
</evidence>
<dbReference type="PROSITE" id="PS50110">
    <property type="entry name" value="RESPONSE_REGULATORY"/>
    <property type="match status" value="1"/>
</dbReference>
<evidence type="ECO:0000259" key="3">
    <source>
        <dbReference type="PROSITE" id="PS50883"/>
    </source>
</evidence>
<feature type="domain" description="Response regulatory" evidence="2">
    <location>
        <begin position="6"/>
        <end position="130"/>
    </location>
</feature>
<dbReference type="CDD" id="cd00156">
    <property type="entry name" value="REC"/>
    <property type="match status" value="1"/>
</dbReference>
<dbReference type="Gene3D" id="3.20.20.450">
    <property type="entry name" value="EAL domain"/>
    <property type="match status" value="1"/>
</dbReference>
<keyword evidence="5" id="KW-1185">Reference proteome</keyword>
<feature type="modified residue" description="4-aspartylphosphate" evidence="1">
    <location>
        <position position="57"/>
    </location>
</feature>
<gene>
    <name evidence="4" type="ORF">RGQ13_14655</name>
</gene>
<dbReference type="InterPro" id="IPR035919">
    <property type="entry name" value="EAL_sf"/>
</dbReference>
<dbReference type="InterPro" id="IPR001633">
    <property type="entry name" value="EAL_dom"/>
</dbReference>
<reference evidence="5" key="1">
    <citation type="submission" date="2023-09" db="EMBL/GenBank/DDBJ databases">
        <authorList>
            <person name="Li S."/>
            <person name="Li X."/>
            <person name="Zhang C."/>
            <person name="Zhao Z."/>
        </authorList>
    </citation>
    <scope>NUCLEOTIDE SEQUENCE [LARGE SCALE GENOMIC DNA]</scope>
    <source>
        <strain evidence="5">SQ149</strain>
    </source>
</reference>
<dbReference type="SMART" id="SM00052">
    <property type="entry name" value="EAL"/>
    <property type="match status" value="1"/>
</dbReference>
<dbReference type="InterPro" id="IPR011006">
    <property type="entry name" value="CheY-like_superfamily"/>
</dbReference>
<accession>A0ABY9TRB3</accession>
<dbReference type="RefSeq" id="WP_348390491.1">
    <property type="nucleotide sequence ID" value="NZ_CP134145.1"/>
</dbReference>
<dbReference type="Gene3D" id="3.40.50.2300">
    <property type="match status" value="1"/>
</dbReference>
<dbReference type="SUPFAM" id="SSF141868">
    <property type="entry name" value="EAL domain-like"/>
    <property type="match status" value="1"/>
</dbReference>
<dbReference type="EMBL" id="CP134145">
    <property type="protein sequence ID" value="WNC71356.1"/>
    <property type="molecule type" value="Genomic_DNA"/>
</dbReference>
<dbReference type="Proteomes" id="UP001258994">
    <property type="component" value="Chromosome"/>
</dbReference>
<dbReference type="SUPFAM" id="SSF52172">
    <property type="entry name" value="CheY-like"/>
    <property type="match status" value="1"/>
</dbReference>
<proteinExistence type="predicted"/>
<name>A0ABY9TRB3_9GAMM</name>
<dbReference type="PANTHER" id="PTHR33121:SF70">
    <property type="entry name" value="SIGNALING PROTEIN YKOW"/>
    <property type="match status" value="1"/>
</dbReference>
<evidence type="ECO:0000256" key="1">
    <source>
        <dbReference type="PROSITE-ProRule" id="PRU00169"/>
    </source>
</evidence>
<dbReference type="CDD" id="cd01948">
    <property type="entry name" value="EAL"/>
    <property type="match status" value="1"/>
</dbReference>
<dbReference type="SMART" id="SM00448">
    <property type="entry name" value="REC"/>
    <property type="match status" value="1"/>
</dbReference>
<dbReference type="InterPro" id="IPR050706">
    <property type="entry name" value="Cyclic-di-GMP_PDE-like"/>
</dbReference>
<dbReference type="Pfam" id="PF00563">
    <property type="entry name" value="EAL"/>
    <property type="match status" value="1"/>
</dbReference>
<evidence type="ECO:0000313" key="4">
    <source>
        <dbReference type="EMBL" id="WNC71356.1"/>
    </source>
</evidence>
<protein>
    <submittedName>
        <fullName evidence="4">EAL domain-containing response regulator</fullName>
    </submittedName>
</protein>
<keyword evidence="1" id="KW-0597">Phosphoprotein</keyword>
<dbReference type="Pfam" id="PF00072">
    <property type="entry name" value="Response_reg"/>
    <property type="match status" value="1"/>
</dbReference>
<sequence length="411" mass="47158">MKNKKTVLIIEDQQVHQHILKNILIKLKFNVLIADNGLTGIEVIENFEHKIDYIILDLLMERSDGIDFLCKYKAANNIHTDTEIVLYSSSNFEDQKSVINFANSIDLKILTILPKPAKPSDISKLLILDKIKTFQQSPKKDSSPHIFLNRHDITSALVENDFIPYYQPIFDAQSKKIVALEVLARLPHSLYGVLSPISFLDLIKQMARTNELDWKIIQQCLEHFHTLHLEKHDIKLAINISTETLEETDFDIAFLAALDLFRVPPKFITLEITENSPIDSSTDVLAKLSRLRVHGVCISLNNFGRGYSSLSLLENTLANQIKIDRSYIKDISENQQHATILRSITQIANKLNLEIVVEGVENQLIEEKLSAYKVNYYQGFKYSKPLDLDSIEIFLKNNARLFLENDLMRKI</sequence>
<dbReference type="PROSITE" id="PS50883">
    <property type="entry name" value="EAL"/>
    <property type="match status" value="1"/>
</dbReference>
<dbReference type="InterPro" id="IPR001789">
    <property type="entry name" value="Sig_transdc_resp-reg_receiver"/>
</dbReference>
<dbReference type="PANTHER" id="PTHR33121">
    <property type="entry name" value="CYCLIC DI-GMP PHOSPHODIESTERASE PDEF"/>
    <property type="match status" value="1"/>
</dbReference>
<organism evidence="4 5">
    <name type="scientific">Thalassotalea psychrophila</name>
    <dbReference type="NCBI Taxonomy" id="3065647"/>
    <lineage>
        <taxon>Bacteria</taxon>
        <taxon>Pseudomonadati</taxon>
        <taxon>Pseudomonadota</taxon>
        <taxon>Gammaproteobacteria</taxon>
        <taxon>Alteromonadales</taxon>
        <taxon>Colwelliaceae</taxon>
        <taxon>Thalassotalea</taxon>
    </lineage>
</organism>
<feature type="domain" description="EAL" evidence="3">
    <location>
        <begin position="146"/>
        <end position="399"/>
    </location>
</feature>
<evidence type="ECO:0000313" key="5">
    <source>
        <dbReference type="Proteomes" id="UP001258994"/>
    </source>
</evidence>